<name>A0A238U9V9_9FLAO</name>
<dbReference type="EMBL" id="LT899436">
    <property type="protein sequence ID" value="SNR15776.1"/>
    <property type="molecule type" value="Genomic_DNA"/>
</dbReference>
<dbReference type="OrthoDB" id="9757809at2"/>
<feature type="domain" description="Sortilin N-terminal" evidence="2">
    <location>
        <begin position="133"/>
        <end position="223"/>
    </location>
</feature>
<dbReference type="InterPro" id="IPR031778">
    <property type="entry name" value="Sortilin_N"/>
</dbReference>
<sequence>MKKSLVIALGVLLSFSQVCDAQKRKKRKSSSKAPLASISISGLKWRNVGPALTSGRISDFAFNPKNPYEYYVATAAGGVWKTVNSGVTYEPIFDSQGSYSIGCITMDPNNSNVIWVGTGENNNQRSVSYGDGIYKSLDGGKSWQHMGLKNSEHIGKIIVHPENSDIVYVAAIGPLWSKGGDRGLYKTEDGGKTWKSVIKVDEHTGVNDVVMDPKDPNVLYASTLQRRRHVYTYVGGGPGSAMHKSTDGGETWTKINKGLPNVELGRIGLAISPANPEKIYAIVEAANRKGGFYVSTNRGASWKKQSSHVTSGNYYQEIIADPVDENTVYSMDTWMSVTHNGGKSFKLVGENTKHVDNHCMWINPNNNKHWVVGCDGGIYETFDAAKTWDFKENLPVTQFYKVALDNDYPFYNIYGGTQDNFSLGGPSRVLTNHGIRNSEWFITNGGDGFESQIDPNNPNIVYAQSQYGGLVRFDKKSGEKVGIKPKARKGENAYRFNWDAPLVVSKHAPGRLYFAANKVFRSNDYGNTWEVISDDLSQQIDRNTLKVYDRVVSIDAVMKNGSTSLYGSVVAFSESPINKNLLAAGTDDGLIHISENGGQSWRKISNVPGAPNQSYVNSVYLSRHNENVIYVAFNHHKYGDFKPYIFKSTNKGASWTSIASNLPERGSVYAIEEDHVDKNLLFVGTEFGAFFTPNQGQNWKQLKSGLPTIAVRDIAIQERENDLVLGTFGRGFYVLDDYSVLRTIENAKPTEKAKIYPIRTALMWEKSSPLGLPGKAFQGDNHYTAKNLGPEALITYYYDSSYKSLKSERQKKEKKLIKSGSDTPYPSYDDLKAESDQAKEELVFIIKDNSGSVVKKEFKSVRKGVQRFHWNLRYTPQDPVNLSRPGFYNPFSGSREGTLVSPGNYTVEMALLKDGVLEILTTPVSFVVKALNNVEMPAKDRLEKVAFQKQLAKLQADMGITRNLLSDSRNKIRYIKVAIKQAEQPLGSLLAEVKAIEEQLEKVQLELYGDPIKRRLDIDQPLSPASRLGSIGYEQKYSTATPTNTHRESYAIAKEQITAVKRIAEKVYNEDLKALEKKLINLGAPYTPGRGYKD</sequence>
<dbReference type="InterPro" id="IPR015943">
    <property type="entry name" value="WD40/YVTN_repeat-like_dom_sf"/>
</dbReference>
<dbReference type="InterPro" id="IPR036278">
    <property type="entry name" value="Sialidase_sf"/>
</dbReference>
<dbReference type="Pfam" id="PF15902">
    <property type="entry name" value="Sortilin-Vps10"/>
    <property type="match status" value="1"/>
</dbReference>
<reference evidence="3 4" key="1">
    <citation type="submission" date="2017-07" db="EMBL/GenBank/DDBJ databases">
        <authorList>
            <person name="Sun Z.S."/>
            <person name="Albrecht U."/>
            <person name="Echele G."/>
            <person name="Lee C.C."/>
        </authorList>
    </citation>
    <scope>NUCLEOTIDE SEQUENCE [LARGE SCALE GENOMIC DNA]</scope>
    <source>
        <strain evidence="4">type strain: KCTC 22618</strain>
    </source>
</reference>
<evidence type="ECO:0000259" key="2">
    <source>
        <dbReference type="Pfam" id="PF15902"/>
    </source>
</evidence>
<dbReference type="AlphaFoldDB" id="A0A238U9V9"/>
<evidence type="ECO:0000313" key="3">
    <source>
        <dbReference type="EMBL" id="SNR15776.1"/>
    </source>
</evidence>
<keyword evidence="3" id="KW-0378">Hydrolase</keyword>
<gene>
    <name evidence="3" type="ORF">TJEJU_2074</name>
</gene>
<accession>A0A238U9V9</accession>
<dbReference type="GO" id="GO:0016798">
    <property type="term" value="F:hydrolase activity, acting on glycosyl bonds"/>
    <property type="evidence" value="ECO:0007669"/>
    <property type="project" value="UniProtKB-KW"/>
</dbReference>
<organism evidence="3 4">
    <name type="scientific">Tenacibaculum jejuense</name>
    <dbReference type="NCBI Taxonomy" id="584609"/>
    <lineage>
        <taxon>Bacteria</taxon>
        <taxon>Pseudomonadati</taxon>
        <taxon>Bacteroidota</taxon>
        <taxon>Flavobacteriia</taxon>
        <taxon>Flavobacteriales</taxon>
        <taxon>Flavobacteriaceae</taxon>
        <taxon>Tenacibaculum</taxon>
    </lineage>
</organism>
<dbReference type="Gene3D" id="2.130.10.10">
    <property type="entry name" value="YVTN repeat-like/Quinoprotein amine dehydrogenase"/>
    <property type="match status" value="5"/>
</dbReference>
<dbReference type="CDD" id="cd15482">
    <property type="entry name" value="Sialidase_non-viral"/>
    <property type="match status" value="1"/>
</dbReference>
<dbReference type="KEGG" id="tje:TJEJU_2074"/>
<dbReference type="PANTHER" id="PTHR43739:SF5">
    <property type="entry name" value="EXO-ALPHA-SIALIDASE"/>
    <property type="match status" value="1"/>
</dbReference>
<keyword evidence="3" id="KW-0326">Glycosidase</keyword>
<keyword evidence="4" id="KW-1185">Reference proteome</keyword>
<dbReference type="RefSeq" id="WP_095071796.1">
    <property type="nucleotide sequence ID" value="NZ_LT899436.1"/>
</dbReference>
<dbReference type="EC" id="3.2.1.-" evidence="3"/>
<dbReference type="SUPFAM" id="SSF50939">
    <property type="entry name" value="Sialidases"/>
    <property type="match status" value="1"/>
</dbReference>
<protein>
    <submittedName>
        <fullName evidence="3">Glycoside hydrolase family 74</fullName>
        <ecNumber evidence="3">3.2.1.-</ecNumber>
    </submittedName>
</protein>
<evidence type="ECO:0000313" key="4">
    <source>
        <dbReference type="Proteomes" id="UP000215214"/>
    </source>
</evidence>
<dbReference type="InterPro" id="IPR052025">
    <property type="entry name" value="Xyloglucanase_GH74"/>
</dbReference>
<dbReference type="SUPFAM" id="SSF110296">
    <property type="entry name" value="Oligoxyloglucan reducing end-specific cellobiohydrolase"/>
    <property type="match status" value="1"/>
</dbReference>
<keyword evidence="1" id="KW-0677">Repeat</keyword>
<dbReference type="Proteomes" id="UP000215214">
    <property type="component" value="Chromosome TJEJU"/>
</dbReference>
<evidence type="ECO:0000256" key="1">
    <source>
        <dbReference type="ARBA" id="ARBA00022737"/>
    </source>
</evidence>
<proteinExistence type="predicted"/>
<dbReference type="GO" id="GO:0010411">
    <property type="term" value="P:xyloglucan metabolic process"/>
    <property type="evidence" value="ECO:0007669"/>
    <property type="project" value="TreeGrafter"/>
</dbReference>
<dbReference type="PANTHER" id="PTHR43739">
    <property type="entry name" value="XYLOGLUCANASE (EUROFUNG)"/>
    <property type="match status" value="1"/>
</dbReference>